<protein>
    <submittedName>
        <fullName evidence="1">Uncharacterized protein</fullName>
    </submittedName>
</protein>
<gene>
    <name evidence="1" type="ORF">ESO86_00355</name>
</gene>
<keyword evidence="2" id="KW-1185">Reference proteome</keyword>
<evidence type="ECO:0000313" key="1">
    <source>
        <dbReference type="EMBL" id="RXZ51838.1"/>
    </source>
</evidence>
<dbReference type="Proteomes" id="UP000292881">
    <property type="component" value="Unassembled WGS sequence"/>
</dbReference>
<name>A0A4Q2JZW9_9MICO</name>
<sequence>MRAQPRPPRRVLPWILAAAAAIALTVAGGVWITDRWNADGDHAAPMTSDDATATPTFDADPTGCLGGGSRDAAMVLAAQDQAPHTSNGAAEVAAAVLRWMHQYPVPSVDDIDQFEQQLVASSSPYDLASAYADDPNTSGSLVPDGTPFHLSTVPGVWHLESYSDVDAVVTVGAGLVIDGELHPTFRMAKTFTLTWADDGWQFDEASLDRTTEELFAIGTPFTGGC</sequence>
<dbReference type="OrthoDB" id="5116452at2"/>
<dbReference type="AlphaFoldDB" id="A0A4Q2JZW9"/>
<reference evidence="1 2" key="1">
    <citation type="submission" date="2019-01" db="EMBL/GenBank/DDBJ databases">
        <authorList>
            <person name="Li J."/>
        </authorList>
    </citation>
    <scope>NUCLEOTIDE SEQUENCE [LARGE SCALE GENOMIC DNA]</scope>
    <source>
        <strain evidence="1 2">CGMCC 4.7180</strain>
    </source>
</reference>
<organism evidence="1 2">
    <name type="scientific">Agromyces binzhouensis</name>
    <dbReference type="NCBI Taxonomy" id="1817495"/>
    <lineage>
        <taxon>Bacteria</taxon>
        <taxon>Bacillati</taxon>
        <taxon>Actinomycetota</taxon>
        <taxon>Actinomycetes</taxon>
        <taxon>Micrococcales</taxon>
        <taxon>Microbacteriaceae</taxon>
        <taxon>Agromyces</taxon>
    </lineage>
</organism>
<evidence type="ECO:0000313" key="2">
    <source>
        <dbReference type="Proteomes" id="UP000292881"/>
    </source>
</evidence>
<dbReference type="EMBL" id="SDPL01000002">
    <property type="protein sequence ID" value="RXZ51838.1"/>
    <property type="molecule type" value="Genomic_DNA"/>
</dbReference>
<accession>A0A4Q2JZW9</accession>
<comment type="caution">
    <text evidence="1">The sequence shown here is derived from an EMBL/GenBank/DDBJ whole genome shotgun (WGS) entry which is preliminary data.</text>
</comment>
<proteinExistence type="predicted"/>
<dbReference type="RefSeq" id="WP_129232917.1">
    <property type="nucleotide sequence ID" value="NZ_SDPL01000002.1"/>
</dbReference>